<dbReference type="EMBL" id="LGIA01000159">
    <property type="protein sequence ID" value="KOH44585.1"/>
    <property type="molecule type" value="Genomic_DNA"/>
</dbReference>
<reference evidence="2" key="1">
    <citation type="submission" date="2015-07" db="EMBL/GenBank/DDBJ databases">
        <title>Genome sequencing of Sunxiuqinia dokdonensis strain SK.</title>
        <authorList>
            <person name="Ahn S."/>
            <person name="Kim B.-C."/>
        </authorList>
    </citation>
    <scope>NUCLEOTIDE SEQUENCE [LARGE SCALE GENOMIC DNA]</scope>
    <source>
        <strain evidence="2">SK</strain>
    </source>
</reference>
<accession>A0A0L8V7X4</accession>
<dbReference type="Proteomes" id="UP000036958">
    <property type="component" value="Unassembled WGS sequence"/>
</dbReference>
<evidence type="ECO:0000313" key="1">
    <source>
        <dbReference type="EMBL" id="KOH44585.1"/>
    </source>
</evidence>
<name>A0A0L8V7X4_9BACT</name>
<dbReference type="STRING" id="1409788.NC99_25700"/>
<evidence type="ECO:0000313" key="2">
    <source>
        <dbReference type="Proteomes" id="UP000036958"/>
    </source>
</evidence>
<comment type="caution">
    <text evidence="1">The sequence shown here is derived from an EMBL/GenBank/DDBJ whole genome shotgun (WGS) entry which is preliminary data.</text>
</comment>
<dbReference type="OrthoDB" id="1038500at2"/>
<organism evidence="1 2">
    <name type="scientific">Sunxiuqinia dokdonensis</name>
    <dbReference type="NCBI Taxonomy" id="1409788"/>
    <lineage>
        <taxon>Bacteria</taxon>
        <taxon>Pseudomonadati</taxon>
        <taxon>Bacteroidota</taxon>
        <taxon>Bacteroidia</taxon>
        <taxon>Marinilabiliales</taxon>
        <taxon>Prolixibacteraceae</taxon>
        <taxon>Sunxiuqinia</taxon>
    </lineage>
</organism>
<sequence>MKAFVIVILCTQLQVAVSAQSTSNSLKISDTKTSHLVCPEKVDYVQAGDYSLVQAEVVPELSNLVRIKANRPFDTPVSLTVVCAGRIYSFELGYGNDAPITYLLESFDSENARTFSGKLLPDGVLRDLCDQVLDKHRKNYRNRKAKKDGIRIRLNSVHLHGDALFFELEIRNQTQMAYDVESVHFWITDKRQTKATNVQEYRVLPDYRRNKISRVPGYTTVREVFVFEKMTIPGQRILRIELNEKALGNTGRKLKFELKNQDILKARKL</sequence>
<keyword evidence="2" id="KW-1185">Reference proteome</keyword>
<dbReference type="AlphaFoldDB" id="A0A0L8V7X4"/>
<gene>
    <name evidence="1" type="ORF">NC99_25700</name>
</gene>
<proteinExistence type="predicted"/>
<evidence type="ECO:0008006" key="3">
    <source>
        <dbReference type="Google" id="ProtNLM"/>
    </source>
</evidence>
<dbReference type="RefSeq" id="WP_053183925.1">
    <property type="nucleotide sequence ID" value="NZ_LGIA01000159.1"/>
</dbReference>
<dbReference type="InterPro" id="IPR022298">
    <property type="entry name" value="Conjug_transposon_TraN"/>
</dbReference>
<dbReference type="Pfam" id="PF13595">
    <property type="entry name" value="DUF4138"/>
    <property type="match status" value="1"/>
</dbReference>
<protein>
    <recommendedName>
        <fullName evidence="3">Conjugative transposon protein TraN</fullName>
    </recommendedName>
</protein>